<evidence type="ECO:0000313" key="2">
    <source>
        <dbReference type="EMBL" id="PZX59908.1"/>
    </source>
</evidence>
<evidence type="ECO:0000313" key="4">
    <source>
        <dbReference type="Proteomes" id="UP000249115"/>
    </source>
</evidence>
<dbReference type="Proteomes" id="UP000321927">
    <property type="component" value="Unassembled WGS sequence"/>
</dbReference>
<evidence type="ECO:0000256" key="1">
    <source>
        <dbReference type="ARBA" id="ARBA00010424"/>
    </source>
</evidence>
<dbReference type="InterPro" id="IPR003830">
    <property type="entry name" value="ComA_synth"/>
</dbReference>
<keyword evidence="5" id="KW-1185">Reference proteome</keyword>
<dbReference type="RefSeq" id="WP_086499794.1">
    <property type="nucleotide sequence ID" value="NZ_MSSV01000003.1"/>
</dbReference>
<reference evidence="3 5" key="2">
    <citation type="submission" date="2019-08" db="EMBL/GenBank/DDBJ databases">
        <title>Genome of Algoriphagus ratkowskyi IC026.</title>
        <authorList>
            <person name="Bowman J.P."/>
        </authorList>
    </citation>
    <scope>NUCLEOTIDE SEQUENCE [LARGE SCALE GENOMIC DNA]</scope>
    <source>
        <strain evidence="3 5">IC026</strain>
    </source>
</reference>
<dbReference type="SUPFAM" id="SSF102110">
    <property type="entry name" value="(2r)-phospho-3-sulfolactate synthase ComA"/>
    <property type="match status" value="1"/>
</dbReference>
<dbReference type="Gene3D" id="3.20.20.70">
    <property type="entry name" value="Aldolase class I"/>
    <property type="match status" value="1"/>
</dbReference>
<proteinExistence type="inferred from homology"/>
<dbReference type="Proteomes" id="UP000249115">
    <property type="component" value="Unassembled WGS sequence"/>
</dbReference>
<dbReference type="Pfam" id="PF02679">
    <property type="entry name" value="ComA"/>
    <property type="match status" value="1"/>
</dbReference>
<evidence type="ECO:0000313" key="3">
    <source>
        <dbReference type="EMBL" id="TXD78389.1"/>
    </source>
</evidence>
<dbReference type="PANTHER" id="PTHR48413:SF1">
    <property type="entry name" value="PROTEIN HEAT-STRESS-ASSOCIATED 32"/>
    <property type="match status" value="1"/>
</dbReference>
<organism evidence="2 4">
    <name type="scientific">Algoriphagus ratkowskyi</name>
    <dbReference type="NCBI Taxonomy" id="57028"/>
    <lineage>
        <taxon>Bacteria</taxon>
        <taxon>Pseudomonadati</taxon>
        <taxon>Bacteroidota</taxon>
        <taxon>Cytophagia</taxon>
        <taxon>Cytophagales</taxon>
        <taxon>Cyclobacteriaceae</taxon>
        <taxon>Algoriphagus</taxon>
    </lineage>
</organism>
<sequence>MNYELNNIPVRTDKPRTTGFTMAMDKGLSLRATEDFVESCSDFVDIVKLGWATSYVTKNLNEKLAIYKAAGIPVYLGGTLFEAFLVRGQFDDYRKLLDKYDLSFAEVSDGSISLNHDKKCEYITTLAKQVTVLSEVGSKDAAKIIPPYKWIEQMRKELDAGAWKVIGEAREGGNVGLFRDSGEVRQGLVEEILTQIPEERIIWEAPIKSQQVWFIKLIGANVNLGNISPSEIIPLETIRLGLRGDTFDHFLGEIKL</sequence>
<dbReference type="EMBL" id="VORV01000004">
    <property type="protein sequence ID" value="TXD78389.1"/>
    <property type="molecule type" value="Genomic_DNA"/>
</dbReference>
<dbReference type="InterPro" id="IPR013785">
    <property type="entry name" value="Aldolase_TIM"/>
</dbReference>
<protein>
    <submittedName>
        <fullName evidence="2">Phosphosulfolactate synthase</fullName>
    </submittedName>
</protein>
<dbReference type="OrthoDB" id="7809088at2"/>
<dbReference type="EMBL" id="QKZU01000003">
    <property type="protein sequence ID" value="PZX59908.1"/>
    <property type="molecule type" value="Genomic_DNA"/>
</dbReference>
<gene>
    <name evidence="3" type="ORF">ESW18_06245</name>
    <name evidence="2" type="ORF">LV84_01117</name>
</gene>
<name>A0A2W7RG44_9BACT</name>
<comment type="similarity">
    <text evidence="1">Belongs to the phosphosulfolactate synthase family.</text>
</comment>
<dbReference type="AlphaFoldDB" id="A0A2W7RG44"/>
<reference evidence="2 4" key="1">
    <citation type="submission" date="2018-06" db="EMBL/GenBank/DDBJ databases">
        <title>Genomic Encyclopedia of Archaeal and Bacterial Type Strains, Phase II (KMG-II): from individual species to whole genera.</title>
        <authorList>
            <person name="Goeker M."/>
        </authorList>
    </citation>
    <scope>NUCLEOTIDE SEQUENCE [LARGE SCALE GENOMIC DNA]</scope>
    <source>
        <strain evidence="2 4">DSM 22686</strain>
    </source>
</reference>
<dbReference type="InterPro" id="IPR036112">
    <property type="entry name" value="ComA_synth_sf"/>
</dbReference>
<comment type="caution">
    <text evidence="2">The sequence shown here is derived from an EMBL/GenBank/DDBJ whole genome shotgun (WGS) entry which is preliminary data.</text>
</comment>
<dbReference type="PANTHER" id="PTHR48413">
    <property type="match status" value="1"/>
</dbReference>
<evidence type="ECO:0000313" key="5">
    <source>
        <dbReference type="Proteomes" id="UP000321927"/>
    </source>
</evidence>
<accession>A0A2W7RG44</accession>